<dbReference type="PANTHER" id="PTHR30514:SF21">
    <property type="entry name" value="RPIR-FAMILY TRANSCRIPTIONAL REGULATOR"/>
    <property type="match status" value="1"/>
</dbReference>
<dbReference type="InterPro" id="IPR036388">
    <property type="entry name" value="WH-like_DNA-bd_sf"/>
</dbReference>
<dbReference type="InterPro" id="IPR047640">
    <property type="entry name" value="RpiR-like"/>
</dbReference>
<dbReference type="Pfam" id="PF01418">
    <property type="entry name" value="HTH_6"/>
    <property type="match status" value="1"/>
</dbReference>
<dbReference type="GO" id="GO:1901135">
    <property type="term" value="P:carbohydrate derivative metabolic process"/>
    <property type="evidence" value="ECO:0007669"/>
    <property type="project" value="InterPro"/>
</dbReference>
<dbReference type="AlphaFoldDB" id="A0A1S8TW30"/>
<proteinExistence type="predicted"/>
<organism evidence="2 3">
    <name type="scientific">Clostridium puniceum</name>
    <dbReference type="NCBI Taxonomy" id="29367"/>
    <lineage>
        <taxon>Bacteria</taxon>
        <taxon>Bacillati</taxon>
        <taxon>Bacillota</taxon>
        <taxon>Clostridia</taxon>
        <taxon>Eubacteriales</taxon>
        <taxon>Clostridiaceae</taxon>
        <taxon>Clostridium</taxon>
    </lineage>
</organism>
<dbReference type="InterPro" id="IPR046348">
    <property type="entry name" value="SIS_dom_sf"/>
</dbReference>
<dbReference type="PANTHER" id="PTHR30514">
    <property type="entry name" value="GLUCOKINASE"/>
    <property type="match status" value="1"/>
</dbReference>
<dbReference type="OrthoDB" id="6590756at2"/>
<dbReference type="Gene3D" id="3.40.50.10490">
    <property type="entry name" value="Glucose-6-phosphate isomerase like protein, domain 1"/>
    <property type="match status" value="1"/>
</dbReference>
<dbReference type="GO" id="GO:0097367">
    <property type="term" value="F:carbohydrate derivative binding"/>
    <property type="evidence" value="ECO:0007669"/>
    <property type="project" value="InterPro"/>
</dbReference>
<dbReference type="EMBL" id="LZZM01000043">
    <property type="protein sequence ID" value="OOM81921.1"/>
    <property type="molecule type" value="Genomic_DNA"/>
</dbReference>
<dbReference type="Gene3D" id="1.10.10.10">
    <property type="entry name" value="Winged helix-like DNA-binding domain superfamily/Winged helix DNA-binding domain"/>
    <property type="match status" value="1"/>
</dbReference>
<evidence type="ECO:0000259" key="1">
    <source>
        <dbReference type="PROSITE" id="PS51071"/>
    </source>
</evidence>
<dbReference type="GO" id="GO:0003700">
    <property type="term" value="F:DNA-binding transcription factor activity"/>
    <property type="evidence" value="ECO:0007669"/>
    <property type="project" value="InterPro"/>
</dbReference>
<dbReference type="STRING" id="29367.CLPUN_07830"/>
<evidence type="ECO:0000313" key="3">
    <source>
        <dbReference type="Proteomes" id="UP000190890"/>
    </source>
</evidence>
<name>A0A1S8TW30_9CLOT</name>
<dbReference type="InterPro" id="IPR009057">
    <property type="entry name" value="Homeodomain-like_sf"/>
</dbReference>
<keyword evidence="3" id="KW-1185">Reference proteome</keyword>
<dbReference type="SUPFAM" id="SSF53697">
    <property type="entry name" value="SIS domain"/>
    <property type="match status" value="1"/>
</dbReference>
<comment type="caution">
    <text evidence="2">The sequence shown here is derived from an EMBL/GenBank/DDBJ whole genome shotgun (WGS) entry which is preliminary data.</text>
</comment>
<dbReference type="Proteomes" id="UP000190890">
    <property type="component" value="Unassembled WGS sequence"/>
</dbReference>
<dbReference type="GO" id="GO:0003677">
    <property type="term" value="F:DNA binding"/>
    <property type="evidence" value="ECO:0007669"/>
    <property type="project" value="InterPro"/>
</dbReference>
<dbReference type="RefSeq" id="WP_077846062.1">
    <property type="nucleotide sequence ID" value="NZ_LZZM01000043.1"/>
</dbReference>
<dbReference type="InterPro" id="IPR000281">
    <property type="entry name" value="HTH_RpiR"/>
</dbReference>
<feature type="domain" description="HTH rpiR-type" evidence="1">
    <location>
        <begin position="1"/>
        <end position="70"/>
    </location>
</feature>
<sequence>MQSNISLSELEKIILNKIHDHISRNEKVGINTISQECFVSKAAIIKLSKKLGYSGYSEMYYTTLASTNNALKLDFSDNIVGTYESDSLKIHVNMLVELLREYREKRIYLDSLGFCDSAKEYYLQKLLSFGFDAASSYHYEAFSRNKSGLYFFLSYSGARSEILEKVNVAIENNFKVVAFTSTKDSPLGKISHMTIEVAGTKSDKEHYLPNFFTSNLIILLELALSKYSNKYLSHKKN</sequence>
<dbReference type="SUPFAM" id="SSF46689">
    <property type="entry name" value="Homeodomain-like"/>
    <property type="match status" value="1"/>
</dbReference>
<accession>A0A1S8TW30</accession>
<dbReference type="PROSITE" id="PS51071">
    <property type="entry name" value="HTH_RPIR"/>
    <property type="match status" value="1"/>
</dbReference>
<gene>
    <name evidence="2" type="primary">murR_2</name>
    <name evidence="2" type="ORF">CLPUN_07830</name>
</gene>
<reference evidence="2 3" key="1">
    <citation type="submission" date="2016-05" db="EMBL/GenBank/DDBJ databases">
        <title>Microbial solvent formation.</title>
        <authorList>
            <person name="Poehlein A."/>
            <person name="Montoya Solano J.D."/>
            <person name="Flitsch S."/>
            <person name="Krabben P."/>
            <person name="Duerre P."/>
            <person name="Daniel R."/>
        </authorList>
    </citation>
    <scope>NUCLEOTIDE SEQUENCE [LARGE SCALE GENOMIC DNA]</scope>
    <source>
        <strain evidence="2 3">DSM 2619</strain>
    </source>
</reference>
<evidence type="ECO:0000313" key="2">
    <source>
        <dbReference type="EMBL" id="OOM81921.1"/>
    </source>
</evidence>
<protein>
    <submittedName>
        <fullName evidence="2">HTH-type transcriptional regulator MurR</fullName>
    </submittedName>
</protein>